<dbReference type="InterPro" id="IPR036909">
    <property type="entry name" value="Cyt_c-like_dom_sf"/>
</dbReference>
<proteinExistence type="predicted"/>
<keyword evidence="10" id="KW-1185">Reference proteome</keyword>
<dbReference type="GO" id="GO:0046872">
    <property type="term" value="F:metal ion binding"/>
    <property type="evidence" value="ECO:0007669"/>
    <property type="project" value="UniProtKB-KW"/>
</dbReference>
<dbReference type="Gene3D" id="1.10.760.10">
    <property type="entry name" value="Cytochrome c-like domain"/>
    <property type="match status" value="1"/>
</dbReference>
<dbReference type="PROSITE" id="PS51007">
    <property type="entry name" value="CYTC"/>
    <property type="match status" value="1"/>
</dbReference>
<reference evidence="8" key="4">
    <citation type="submission" date="2023-01" db="EMBL/GenBank/DDBJ databases">
        <title>Draft genome sequence of Methylobacterium oxalidis strain NBRC 107715.</title>
        <authorList>
            <person name="Sun Q."/>
            <person name="Mori K."/>
        </authorList>
    </citation>
    <scope>NUCLEOTIDE SEQUENCE</scope>
    <source>
        <strain evidence="8">NBRC 107715</strain>
    </source>
</reference>
<evidence type="ECO:0000259" key="6">
    <source>
        <dbReference type="PROSITE" id="PS51007"/>
    </source>
</evidence>
<dbReference type="GO" id="GO:0009055">
    <property type="term" value="F:electron transfer activity"/>
    <property type="evidence" value="ECO:0007669"/>
    <property type="project" value="InterPro"/>
</dbReference>
<keyword evidence="5" id="KW-0732">Signal</keyword>
<reference evidence="7 9" key="3">
    <citation type="submission" date="2019-07" db="EMBL/GenBank/DDBJ databases">
        <title>Whole genome shotgun sequence of Methylobacterium oxalidis NBRC 107715.</title>
        <authorList>
            <person name="Hosoyama A."/>
            <person name="Uohara A."/>
            <person name="Ohji S."/>
            <person name="Ichikawa N."/>
        </authorList>
    </citation>
    <scope>NUCLEOTIDE SEQUENCE [LARGE SCALE GENOMIC DNA]</scope>
    <source>
        <strain evidence="7 9">NBRC 107715</strain>
    </source>
</reference>
<dbReference type="Proteomes" id="UP001156856">
    <property type="component" value="Unassembled WGS sequence"/>
</dbReference>
<dbReference type="InterPro" id="IPR009056">
    <property type="entry name" value="Cyt_c-like_dom"/>
</dbReference>
<dbReference type="EMBL" id="BJZU01000134">
    <property type="protein sequence ID" value="GEP07050.1"/>
    <property type="molecule type" value="Genomic_DNA"/>
</dbReference>
<name>A0A512JAP6_9HYPH</name>
<feature type="chain" id="PRO_5022208949" description="Cytochrome c domain-containing protein" evidence="5">
    <location>
        <begin position="23"/>
        <end position="133"/>
    </location>
</feature>
<sequence>MRLRWIILVAALAALTAGGSFAALKIERRNERTDLARNLTGGDPTRAPKLMITYGCAGCHEISGLAGPSGRVGPPLRSIGERIYIGGVATNTPENLVRWIANPKALNAKSAMPLTGISEAEARDVAAFLYAQQ</sequence>
<comment type="caution">
    <text evidence="7">The sequence shown here is derived from an EMBL/GenBank/DDBJ whole genome shotgun (WGS) entry which is preliminary data.</text>
</comment>
<keyword evidence="3 4" id="KW-0408">Iron</keyword>
<evidence type="ECO:0000256" key="4">
    <source>
        <dbReference type="PROSITE-ProRule" id="PRU00433"/>
    </source>
</evidence>
<evidence type="ECO:0000313" key="8">
    <source>
        <dbReference type="EMBL" id="GLS67610.1"/>
    </source>
</evidence>
<evidence type="ECO:0000313" key="9">
    <source>
        <dbReference type="Proteomes" id="UP000321960"/>
    </source>
</evidence>
<feature type="domain" description="Cytochrome c" evidence="6">
    <location>
        <begin position="42"/>
        <end position="133"/>
    </location>
</feature>
<feature type="signal peptide" evidence="5">
    <location>
        <begin position="1"/>
        <end position="22"/>
    </location>
</feature>
<dbReference type="SUPFAM" id="SSF46626">
    <property type="entry name" value="Cytochrome c"/>
    <property type="match status" value="1"/>
</dbReference>
<evidence type="ECO:0000256" key="5">
    <source>
        <dbReference type="SAM" id="SignalP"/>
    </source>
</evidence>
<reference evidence="10" key="2">
    <citation type="journal article" date="2019" name="Int. J. Syst. Evol. Microbiol.">
        <title>The Global Catalogue of Microorganisms (GCM) 10K type strain sequencing project: providing services to taxonomists for standard genome sequencing and annotation.</title>
        <authorList>
            <consortium name="The Broad Institute Genomics Platform"/>
            <consortium name="The Broad Institute Genome Sequencing Center for Infectious Disease"/>
            <person name="Wu L."/>
            <person name="Ma J."/>
        </authorList>
    </citation>
    <scope>NUCLEOTIDE SEQUENCE [LARGE SCALE GENOMIC DNA]</scope>
    <source>
        <strain evidence="10">NBRC 107715</strain>
    </source>
</reference>
<gene>
    <name evidence="8" type="ORF">GCM10007888_59940</name>
    <name evidence="7" type="ORF">MOX02_50880</name>
</gene>
<reference evidence="8" key="1">
    <citation type="journal article" date="2014" name="Int. J. Syst. Evol. Microbiol.">
        <title>Complete genome of a new Firmicutes species belonging to the dominant human colonic microbiota ('Ruminococcus bicirculans') reveals two chromosomes and a selective capacity to utilize plant glucans.</title>
        <authorList>
            <consortium name="NISC Comparative Sequencing Program"/>
            <person name="Wegmann U."/>
            <person name="Louis P."/>
            <person name="Goesmann A."/>
            <person name="Henrissat B."/>
            <person name="Duncan S.H."/>
            <person name="Flint H.J."/>
        </authorList>
    </citation>
    <scope>NUCLEOTIDE SEQUENCE</scope>
    <source>
        <strain evidence="8">NBRC 107715</strain>
    </source>
</reference>
<accession>A0A512JAP6</accession>
<dbReference type="Pfam" id="PF00034">
    <property type="entry name" value="Cytochrom_C"/>
    <property type="match status" value="1"/>
</dbReference>
<dbReference type="AlphaFoldDB" id="A0A512JAP6"/>
<evidence type="ECO:0000256" key="1">
    <source>
        <dbReference type="ARBA" id="ARBA00022617"/>
    </source>
</evidence>
<dbReference type="OrthoDB" id="9794982at2"/>
<evidence type="ECO:0000313" key="7">
    <source>
        <dbReference type="EMBL" id="GEP07050.1"/>
    </source>
</evidence>
<protein>
    <recommendedName>
        <fullName evidence="6">Cytochrome c domain-containing protein</fullName>
    </recommendedName>
</protein>
<dbReference type="EMBL" id="BSPK01000114">
    <property type="protein sequence ID" value="GLS67610.1"/>
    <property type="molecule type" value="Genomic_DNA"/>
</dbReference>
<dbReference type="Proteomes" id="UP000321960">
    <property type="component" value="Unassembled WGS sequence"/>
</dbReference>
<dbReference type="GO" id="GO:0020037">
    <property type="term" value="F:heme binding"/>
    <property type="evidence" value="ECO:0007669"/>
    <property type="project" value="InterPro"/>
</dbReference>
<keyword evidence="1 4" id="KW-0349">Heme</keyword>
<dbReference type="RefSeq" id="WP_147028546.1">
    <property type="nucleotide sequence ID" value="NZ_BJZU01000134.1"/>
</dbReference>
<keyword evidence="2 4" id="KW-0479">Metal-binding</keyword>
<evidence type="ECO:0000256" key="3">
    <source>
        <dbReference type="ARBA" id="ARBA00023004"/>
    </source>
</evidence>
<evidence type="ECO:0000313" key="10">
    <source>
        <dbReference type="Proteomes" id="UP001156856"/>
    </source>
</evidence>
<organism evidence="7 9">
    <name type="scientific">Methylobacterium oxalidis</name>
    <dbReference type="NCBI Taxonomy" id="944322"/>
    <lineage>
        <taxon>Bacteria</taxon>
        <taxon>Pseudomonadati</taxon>
        <taxon>Pseudomonadota</taxon>
        <taxon>Alphaproteobacteria</taxon>
        <taxon>Hyphomicrobiales</taxon>
        <taxon>Methylobacteriaceae</taxon>
        <taxon>Methylobacterium</taxon>
    </lineage>
</organism>
<evidence type="ECO:0000256" key="2">
    <source>
        <dbReference type="ARBA" id="ARBA00022723"/>
    </source>
</evidence>